<dbReference type="RefSeq" id="WP_103287174.1">
    <property type="nucleotide sequence ID" value="NZ_LT981265.1"/>
</dbReference>
<organism evidence="2 3">
    <name type="scientific">Candidatus Nitrosocaldus cavascurensis</name>
    <dbReference type="NCBI Taxonomy" id="2058097"/>
    <lineage>
        <taxon>Archaea</taxon>
        <taxon>Nitrososphaerota</taxon>
        <taxon>Nitrososphaeria</taxon>
        <taxon>Candidatus Nitrosocaldales</taxon>
        <taxon>Candidatus Nitrosocaldaceae</taxon>
        <taxon>Candidatus Nitrosocaldus</taxon>
    </lineage>
</organism>
<protein>
    <submittedName>
        <fullName evidence="2">Uncharacterized protein</fullName>
    </submittedName>
</protein>
<evidence type="ECO:0000256" key="1">
    <source>
        <dbReference type="SAM" id="MobiDB-lite"/>
    </source>
</evidence>
<evidence type="ECO:0000313" key="2">
    <source>
        <dbReference type="EMBL" id="SPC34092.1"/>
    </source>
</evidence>
<dbReference type="AlphaFoldDB" id="A0A2K5AR22"/>
<gene>
    <name evidence="2" type="ORF">NCAV_0915</name>
</gene>
<reference evidence="3" key="1">
    <citation type="submission" date="2018-01" db="EMBL/GenBank/DDBJ databases">
        <authorList>
            <person name="Kerou L M."/>
        </authorList>
    </citation>
    <scope>NUCLEOTIDE SEQUENCE [LARGE SCALE GENOMIC DNA]</scope>
    <source>
        <strain evidence="3">SCU2</strain>
    </source>
</reference>
<feature type="region of interest" description="Disordered" evidence="1">
    <location>
        <begin position="1"/>
        <end position="21"/>
    </location>
</feature>
<accession>A0A2K5AR22</accession>
<name>A0A2K5AR22_9ARCH</name>
<dbReference type="KEGG" id="ncv:NCAV_0915"/>
<evidence type="ECO:0000313" key="3">
    <source>
        <dbReference type="Proteomes" id="UP000236248"/>
    </source>
</evidence>
<dbReference type="Proteomes" id="UP000236248">
    <property type="component" value="Chromosome NCAV"/>
</dbReference>
<sequence length="128" mass="14411">MYSKKARRREDNGLRGNSGTADTTADITAVSTIDTIATVTPVDIAEAVEDIYGYHRRLTYHLSRIEREVSNNTDEETVRGFINALFIHGIKIGRVVTYAQFSYEVLKIMKRLGIEKRLEDLAKGDMTG</sequence>
<proteinExistence type="predicted"/>
<dbReference type="EMBL" id="LT981265">
    <property type="protein sequence ID" value="SPC34092.1"/>
    <property type="molecule type" value="Genomic_DNA"/>
</dbReference>
<dbReference type="GeneID" id="41594966"/>
<keyword evidence="3" id="KW-1185">Reference proteome</keyword>